<feature type="compositionally biased region" description="Low complexity" evidence="1">
    <location>
        <begin position="108"/>
        <end position="121"/>
    </location>
</feature>
<feature type="compositionally biased region" description="Gly residues" evidence="1">
    <location>
        <begin position="629"/>
        <end position="645"/>
    </location>
</feature>
<evidence type="ECO:0000313" key="3">
    <source>
        <dbReference type="Proteomes" id="UP000256970"/>
    </source>
</evidence>
<sequence>MKQKAPAEPKGFGAILGEAADVVVDKWTAAGALAPAYNSRLSEIQIQDEAYIHQQLVKPEESKIKRGLQRLLSLSKSKSGKGVRILRAGGASSRKVRFNEDPHSSKSPAAQQQPGAAGTAAAGIGPVKKAVAAPGALKSGIRFAEPASAETGPGSAATGAKQASLQAGHTGVSQASDAAGNGAPASSATMSSIPAPLDTRQPTGQLSISALASTQPSKPSAGVQLQPPSSSRVNSVAGVGSSAYGSSSSSRGSSGEGSSAPSMMAVYLQQQSEQQPPQTPSFAAGSSSGNWAGSSSGNWEAYSRTGLADKQLQMLRTTMAPQAATAAAAAEAEELDQALGYRPLAIPEETFSRWSSAAGGGSGAVGASRQARTSMDVAPVTAGAAAANGAGPAGARFSAQRTSNTGTAPATQPEAGQAASAQLGRRSSREVNIGLQPAGSSSAPDLAAVSAAAAGGPSSSRSSGDATSSKQRRATDYLSTLSSIEALLHPSRRTTGRAGSPTTSSGARPGPGLARAGSPNQLGSSPRSRHSSSSITASPHVPTASGIAVPAGSSKAGRSSSLPDVQELPQQPQQRSASPFKSGGSAATAAASAGASGRNSRPSSTIRGSRMSQDATSSAAWPRSPSPSSGGGRGPSSSSPGGGSSSSGLMDAQHHQQRSGSTASAGMTRRHSSSLLHLPVISKQAASQKPTVASTAAKR</sequence>
<feature type="compositionally biased region" description="Low complexity" evidence="1">
    <location>
        <begin position="385"/>
        <end position="395"/>
    </location>
</feature>
<feature type="compositionally biased region" description="Polar residues" evidence="1">
    <location>
        <begin position="399"/>
        <end position="410"/>
    </location>
</feature>
<dbReference type="EMBL" id="FNXT01001243">
    <property type="protein sequence ID" value="SZX75860.1"/>
    <property type="molecule type" value="Genomic_DNA"/>
</dbReference>
<dbReference type="AlphaFoldDB" id="A0A383WF22"/>
<feature type="compositionally biased region" description="Polar residues" evidence="1">
    <location>
        <begin position="684"/>
        <end position="699"/>
    </location>
</feature>
<reference evidence="2 3" key="1">
    <citation type="submission" date="2016-10" db="EMBL/GenBank/DDBJ databases">
        <authorList>
            <person name="Cai Z."/>
        </authorList>
    </citation>
    <scope>NUCLEOTIDE SEQUENCE [LARGE SCALE GENOMIC DNA]</scope>
</reference>
<organism evidence="2 3">
    <name type="scientific">Tetradesmus obliquus</name>
    <name type="common">Green alga</name>
    <name type="synonym">Acutodesmus obliquus</name>
    <dbReference type="NCBI Taxonomy" id="3088"/>
    <lineage>
        <taxon>Eukaryota</taxon>
        <taxon>Viridiplantae</taxon>
        <taxon>Chlorophyta</taxon>
        <taxon>core chlorophytes</taxon>
        <taxon>Chlorophyceae</taxon>
        <taxon>CS clade</taxon>
        <taxon>Sphaeropleales</taxon>
        <taxon>Scenedesmaceae</taxon>
        <taxon>Tetradesmus</taxon>
    </lineage>
</organism>
<accession>A0A383WF22</accession>
<feature type="compositionally biased region" description="Polar residues" evidence="1">
    <location>
        <begin position="598"/>
        <end position="619"/>
    </location>
</feature>
<gene>
    <name evidence="2" type="ORF">BQ4739_LOCUS16204</name>
</gene>
<feature type="compositionally biased region" description="Polar residues" evidence="1">
    <location>
        <begin position="161"/>
        <end position="176"/>
    </location>
</feature>
<dbReference type="Proteomes" id="UP000256970">
    <property type="component" value="Unassembled WGS sequence"/>
</dbReference>
<keyword evidence="3" id="KW-1185">Reference proteome</keyword>
<feature type="compositionally biased region" description="Polar residues" evidence="1">
    <location>
        <begin position="200"/>
        <end position="218"/>
    </location>
</feature>
<feature type="compositionally biased region" description="Low complexity" evidence="1">
    <location>
        <begin position="229"/>
        <end position="262"/>
    </location>
</feature>
<name>A0A383WF22_TETOB</name>
<protein>
    <submittedName>
        <fullName evidence="2">Uncharacterized protein</fullName>
    </submittedName>
</protein>
<feature type="region of interest" description="Disordered" evidence="1">
    <location>
        <begin position="385"/>
        <end position="699"/>
    </location>
</feature>
<feature type="region of interest" description="Disordered" evidence="1">
    <location>
        <begin position="354"/>
        <end position="373"/>
    </location>
</feature>
<feature type="compositionally biased region" description="Low complexity" evidence="1">
    <location>
        <begin position="582"/>
        <end position="597"/>
    </location>
</feature>
<feature type="compositionally biased region" description="Low complexity" evidence="1">
    <location>
        <begin position="440"/>
        <end position="469"/>
    </location>
</feature>
<feature type="compositionally biased region" description="Polar residues" evidence="1">
    <location>
        <begin position="556"/>
        <end position="579"/>
    </location>
</feature>
<feature type="region of interest" description="Disordered" evidence="1">
    <location>
        <begin position="78"/>
        <end position="121"/>
    </location>
</feature>
<feature type="compositionally biased region" description="Low complexity" evidence="1">
    <location>
        <begin position="269"/>
        <end position="299"/>
    </location>
</feature>
<feature type="compositionally biased region" description="Low complexity" evidence="1">
    <location>
        <begin position="531"/>
        <end position="540"/>
    </location>
</feature>
<evidence type="ECO:0000313" key="2">
    <source>
        <dbReference type="EMBL" id="SZX75860.1"/>
    </source>
</evidence>
<feature type="region of interest" description="Disordered" evidence="1">
    <location>
        <begin position="144"/>
        <end position="300"/>
    </location>
</feature>
<evidence type="ECO:0000256" key="1">
    <source>
        <dbReference type="SAM" id="MobiDB-lite"/>
    </source>
</evidence>
<feature type="compositionally biased region" description="Low complexity" evidence="1">
    <location>
        <begin position="505"/>
        <end position="519"/>
    </location>
</feature>
<proteinExistence type="predicted"/>